<evidence type="ECO:0000313" key="3">
    <source>
        <dbReference type="EMBL" id="KAG5767816.1"/>
    </source>
</evidence>
<reference evidence="3" key="1">
    <citation type="journal article" date="2020" name="bioRxiv">
        <title>Historical genomics reveals the evolutionary mechanisms behind multiple outbreaks of the host-specific coffee wilt pathogen Fusarium xylarioides.</title>
        <authorList>
            <person name="Peck D."/>
            <person name="Nowell R.W."/>
            <person name="Flood J."/>
            <person name="Ryan M.J."/>
            <person name="Barraclough T.G."/>
        </authorList>
    </citation>
    <scope>NUCLEOTIDE SEQUENCE</scope>
    <source>
        <strain evidence="3">IMI 127659i</strain>
    </source>
</reference>
<feature type="region of interest" description="Disordered" evidence="1">
    <location>
        <begin position="247"/>
        <end position="282"/>
    </location>
</feature>
<name>A0A9P7L8L4_9HYPO</name>
<evidence type="ECO:0000256" key="1">
    <source>
        <dbReference type="SAM" id="MobiDB-lite"/>
    </source>
</evidence>
<protein>
    <recommendedName>
        <fullName evidence="2">DUF7730 domain-containing protein</fullName>
    </recommendedName>
</protein>
<evidence type="ECO:0000259" key="2">
    <source>
        <dbReference type="Pfam" id="PF24864"/>
    </source>
</evidence>
<evidence type="ECO:0000313" key="4">
    <source>
        <dbReference type="Proteomes" id="UP000750502"/>
    </source>
</evidence>
<accession>A0A9P7L8L4</accession>
<keyword evidence="4" id="KW-1185">Reference proteome</keyword>
<dbReference type="PANTHER" id="PTHR38790">
    <property type="entry name" value="2EXR DOMAIN-CONTAINING PROTEIN-RELATED"/>
    <property type="match status" value="1"/>
</dbReference>
<dbReference type="AlphaFoldDB" id="A0A9P7L8L4"/>
<dbReference type="EMBL" id="JADFTT010000117">
    <property type="protein sequence ID" value="KAG5767816.1"/>
    <property type="molecule type" value="Genomic_DNA"/>
</dbReference>
<reference evidence="3" key="2">
    <citation type="submission" date="2020-10" db="EMBL/GenBank/DDBJ databases">
        <authorList>
            <person name="Peck L.D."/>
            <person name="Nowell R.W."/>
            <person name="Flood J."/>
            <person name="Ryan M.J."/>
            <person name="Barraclough T.G."/>
        </authorList>
    </citation>
    <scope>NUCLEOTIDE SEQUENCE</scope>
    <source>
        <strain evidence="3">IMI 127659i</strain>
    </source>
</reference>
<dbReference type="InterPro" id="IPR056632">
    <property type="entry name" value="DUF7730"/>
</dbReference>
<organism evidence="3 4">
    <name type="scientific">Fusarium xylarioides</name>
    <dbReference type="NCBI Taxonomy" id="221167"/>
    <lineage>
        <taxon>Eukaryota</taxon>
        <taxon>Fungi</taxon>
        <taxon>Dikarya</taxon>
        <taxon>Ascomycota</taxon>
        <taxon>Pezizomycotina</taxon>
        <taxon>Sordariomycetes</taxon>
        <taxon>Hypocreomycetidae</taxon>
        <taxon>Hypocreales</taxon>
        <taxon>Nectriaceae</taxon>
        <taxon>Fusarium</taxon>
        <taxon>Fusarium fujikuroi species complex</taxon>
    </lineage>
</organism>
<sequence>MGLEFEKGNAQTDSWFFTKLSPELRRQIFIYLFGESKVHIKFLQSSEQLNREGHPKHSRIPGWYHCVCRKGLKAPIHPHSEEDHKWCYLSANIIFTCKWAYQSGLPVLYRTNKFILDNPQNYTMFSSWFNAKQKHIRSISLYLECPAVYDAHEGLCHLSTALPKSLLLQRLEVRMLLPGLGTHHGSLERDSQLMLRCLRMFLRGGLSKGKVELLVLHLPEAMKEIVGGDKQVDATIWENVDCQFELDNGPEEEEAEEEEEEGDPESDNENHGLYIFPTQGDF</sequence>
<dbReference type="OrthoDB" id="4757095at2759"/>
<dbReference type="Proteomes" id="UP000750502">
    <property type="component" value="Unassembled WGS sequence"/>
</dbReference>
<dbReference type="Pfam" id="PF24864">
    <property type="entry name" value="DUF7730"/>
    <property type="match status" value="1"/>
</dbReference>
<comment type="caution">
    <text evidence="3">The sequence shown here is derived from an EMBL/GenBank/DDBJ whole genome shotgun (WGS) entry which is preliminary data.</text>
</comment>
<feature type="compositionally biased region" description="Acidic residues" evidence="1">
    <location>
        <begin position="248"/>
        <end position="267"/>
    </location>
</feature>
<feature type="domain" description="DUF7730" evidence="2">
    <location>
        <begin position="10"/>
        <end position="148"/>
    </location>
</feature>
<proteinExistence type="predicted"/>
<gene>
    <name evidence="3" type="ORF">H9Q72_004450</name>
</gene>